<evidence type="ECO:0000313" key="2">
    <source>
        <dbReference type="EMBL" id="MFC5346054.1"/>
    </source>
</evidence>
<dbReference type="Gene3D" id="1.25.40.10">
    <property type="entry name" value="Tetratricopeptide repeat domain"/>
    <property type="match status" value="1"/>
</dbReference>
<dbReference type="Proteomes" id="UP001596152">
    <property type="component" value="Unassembled WGS sequence"/>
</dbReference>
<feature type="compositionally biased region" description="Basic and acidic residues" evidence="1">
    <location>
        <begin position="125"/>
        <end position="137"/>
    </location>
</feature>
<reference evidence="3" key="1">
    <citation type="journal article" date="2019" name="Int. J. Syst. Evol. Microbiol.">
        <title>The Global Catalogue of Microorganisms (GCM) 10K type strain sequencing project: providing services to taxonomists for standard genome sequencing and annotation.</title>
        <authorList>
            <consortium name="The Broad Institute Genomics Platform"/>
            <consortium name="The Broad Institute Genome Sequencing Center for Infectious Disease"/>
            <person name="Wu L."/>
            <person name="Ma J."/>
        </authorList>
    </citation>
    <scope>NUCLEOTIDE SEQUENCE [LARGE SCALE GENOMIC DNA]</scope>
    <source>
        <strain evidence="3">JCM 12125</strain>
    </source>
</reference>
<comment type="caution">
    <text evidence="2">The sequence shown here is derived from an EMBL/GenBank/DDBJ whole genome shotgun (WGS) entry which is preliminary data.</text>
</comment>
<accession>A0ABW0FX05</accession>
<evidence type="ECO:0000313" key="3">
    <source>
        <dbReference type="Proteomes" id="UP001596152"/>
    </source>
</evidence>
<proteinExistence type="predicted"/>
<dbReference type="EMBL" id="JBHSLF010000055">
    <property type="protein sequence ID" value="MFC5346054.1"/>
    <property type="molecule type" value="Genomic_DNA"/>
</dbReference>
<gene>
    <name evidence="2" type="ORF">ACFPIE_19225</name>
</gene>
<protein>
    <submittedName>
        <fullName evidence="2">Tol-pal system YbgF family protein</fullName>
    </submittedName>
</protein>
<feature type="compositionally biased region" description="Low complexity" evidence="1">
    <location>
        <begin position="138"/>
        <end position="149"/>
    </location>
</feature>
<dbReference type="InterPro" id="IPR011990">
    <property type="entry name" value="TPR-like_helical_dom_sf"/>
</dbReference>
<name>A0ABW0FX05_9CAUL</name>
<sequence length="285" mass="30908">MKSLLTARNITLAAVGLTLIGGAVVAQTQPLPAIQWDVRRLDNLDRNVRRLERALLQRNNQVGEPMLVESDPELIALQGRVQQMDRRLQDMEATVQRVNGDLERLTFQLDESDRDNAALRQRLTDADGRIQRMERSAAEAQRAAQAAAEEAARGPRSPTGDAVSDLAAARALTDPAAQRAALDAVANNWPDTPSGKEATWRVGDIIRAGGDQAGAVQQYASALSGWPTLPWAGEVTLKLARGLNATNRNPQACAALGEYTRRYEATSTPALRAIAAETRTRASCR</sequence>
<evidence type="ECO:0000256" key="1">
    <source>
        <dbReference type="SAM" id="MobiDB-lite"/>
    </source>
</evidence>
<dbReference type="RefSeq" id="WP_374038375.1">
    <property type="nucleotide sequence ID" value="NZ_CP169082.1"/>
</dbReference>
<feature type="region of interest" description="Disordered" evidence="1">
    <location>
        <begin position="125"/>
        <end position="162"/>
    </location>
</feature>
<organism evidence="2 3">
    <name type="scientific">Brevundimonas staleyi</name>
    <dbReference type="NCBI Taxonomy" id="74326"/>
    <lineage>
        <taxon>Bacteria</taxon>
        <taxon>Pseudomonadati</taxon>
        <taxon>Pseudomonadota</taxon>
        <taxon>Alphaproteobacteria</taxon>
        <taxon>Caulobacterales</taxon>
        <taxon>Caulobacteraceae</taxon>
        <taxon>Brevundimonas</taxon>
    </lineage>
</organism>
<dbReference type="Gene3D" id="1.20.5.340">
    <property type="match status" value="1"/>
</dbReference>
<keyword evidence="3" id="KW-1185">Reference proteome</keyword>